<protein>
    <submittedName>
        <fullName evidence="2">Uncharacterized protein</fullName>
    </submittedName>
</protein>
<sequence>MLHIVLPVDLLRRIDVVLSPVNPLLEKSLIQRFAYKLLVVIRTGHLVLAIIHLFNVIQVQIYIRISHLQKSPLLELTTNRL</sequence>
<dbReference type="AlphaFoldDB" id="L9ZEP9"/>
<proteinExistence type="predicted"/>
<accession>L9ZEP9</accession>
<reference evidence="2 3" key="1">
    <citation type="journal article" date="2014" name="PLoS Genet.">
        <title>Phylogenetically driven sequencing of extremely halophilic archaea reveals strategies for static and dynamic osmo-response.</title>
        <authorList>
            <person name="Becker E.A."/>
            <person name="Seitzer P.M."/>
            <person name="Tritt A."/>
            <person name="Larsen D."/>
            <person name="Krusor M."/>
            <person name="Yao A.I."/>
            <person name="Wu D."/>
            <person name="Madern D."/>
            <person name="Eisen J.A."/>
            <person name="Darling A.E."/>
            <person name="Facciotti M.T."/>
        </authorList>
    </citation>
    <scope>NUCLEOTIDE SEQUENCE [LARGE SCALE GENOMIC DNA]</scope>
    <source>
        <strain evidence="2 3">JCM 12890</strain>
    </source>
</reference>
<evidence type="ECO:0000313" key="3">
    <source>
        <dbReference type="Proteomes" id="UP000011511"/>
    </source>
</evidence>
<organism evidence="2 3">
    <name type="scientific">Natrinema altunense (strain JCM 12890 / CGMCC 1.3731 / AJ2)</name>
    <dbReference type="NCBI Taxonomy" id="1227494"/>
    <lineage>
        <taxon>Archaea</taxon>
        <taxon>Methanobacteriati</taxon>
        <taxon>Methanobacteriota</taxon>
        <taxon>Stenosarchaea group</taxon>
        <taxon>Halobacteria</taxon>
        <taxon>Halobacteriales</taxon>
        <taxon>Natrialbaceae</taxon>
        <taxon>Natrinema</taxon>
    </lineage>
</organism>
<keyword evidence="1" id="KW-1133">Transmembrane helix</keyword>
<keyword evidence="1" id="KW-0812">Transmembrane</keyword>
<keyword evidence="3" id="KW-1185">Reference proteome</keyword>
<evidence type="ECO:0000313" key="2">
    <source>
        <dbReference type="EMBL" id="ELY83663.1"/>
    </source>
</evidence>
<keyword evidence="1" id="KW-0472">Membrane</keyword>
<name>L9ZEP9_NATA2</name>
<comment type="caution">
    <text evidence="2">The sequence shown here is derived from an EMBL/GenBank/DDBJ whole genome shotgun (WGS) entry which is preliminary data.</text>
</comment>
<feature type="transmembrane region" description="Helical" evidence="1">
    <location>
        <begin position="33"/>
        <end position="57"/>
    </location>
</feature>
<gene>
    <name evidence="2" type="ORF">C485_17962</name>
</gene>
<evidence type="ECO:0000256" key="1">
    <source>
        <dbReference type="SAM" id="Phobius"/>
    </source>
</evidence>
<dbReference type="Proteomes" id="UP000011511">
    <property type="component" value="Unassembled WGS sequence"/>
</dbReference>
<dbReference type="EMBL" id="AOIK01000043">
    <property type="protein sequence ID" value="ELY83663.1"/>
    <property type="molecule type" value="Genomic_DNA"/>
</dbReference>